<dbReference type="STRING" id="991905.SL003B_0814"/>
<organism evidence="2 3">
    <name type="scientific">Polymorphum gilvum (strain LMG 25793 / CGMCC 1.9160 / SL003B-26A1)</name>
    <dbReference type="NCBI Taxonomy" id="991905"/>
    <lineage>
        <taxon>Bacteria</taxon>
        <taxon>Pseudomonadati</taxon>
        <taxon>Pseudomonadota</taxon>
        <taxon>Alphaproteobacteria</taxon>
        <taxon>Rhodobacterales</taxon>
        <taxon>Paracoccaceae</taxon>
        <taxon>Polymorphum</taxon>
    </lineage>
</organism>
<dbReference type="Gene3D" id="3.40.50.150">
    <property type="entry name" value="Vaccinia Virus protein VP39"/>
    <property type="match status" value="1"/>
</dbReference>
<dbReference type="OrthoDB" id="292760at2"/>
<evidence type="ECO:0000259" key="1">
    <source>
        <dbReference type="Pfam" id="PF05050"/>
    </source>
</evidence>
<dbReference type="HOGENOM" id="CLU_1516564_0_0_5"/>
<reference evidence="2 3" key="1">
    <citation type="journal article" date="2011" name="J. Bacteriol.">
        <title>Complete genome sequence of Polymorphum gilvum SL003B-26A1T, a crude oil-degrading bacterium from oil-polluted saline soil.</title>
        <authorList>
            <person name="Li S.G."/>
            <person name="Tang Y.Q."/>
            <person name="Nie Y."/>
            <person name="Cai M."/>
            <person name="Wu X.L."/>
        </authorList>
    </citation>
    <scope>NUCLEOTIDE SEQUENCE [LARGE SCALE GENOMIC DNA]</scope>
    <source>
        <strain evidence="3">LMG 25793 / CGMCC 1.9160 / SL003B-26A1</strain>
    </source>
</reference>
<dbReference type="GO" id="GO:0008171">
    <property type="term" value="F:O-methyltransferase activity"/>
    <property type="evidence" value="ECO:0007669"/>
    <property type="project" value="TreeGrafter"/>
</dbReference>
<accession>F2IWE5</accession>
<dbReference type="KEGG" id="pgv:SL003B_0814"/>
<proteinExistence type="predicted"/>
<dbReference type="Pfam" id="PF05050">
    <property type="entry name" value="Methyltransf_21"/>
    <property type="match status" value="1"/>
</dbReference>
<feature type="domain" description="Methyltransferase FkbM" evidence="1">
    <location>
        <begin position="13"/>
        <end position="90"/>
    </location>
</feature>
<dbReference type="EMBL" id="CP002568">
    <property type="protein sequence ID" value="ADZ69244.1"/>
    <property type="molecule type" value="Genomic_DNA"/>
</dbReference>
<protein>
    <submittedName>
        <fullName evidence="2">Putative methyltransferase FkbM</fullName>
    </submittedName>
</protein>
<dbReference type="SUPFAM" id="SSF53335">
    <property type="entry name" value="S-adenosyl-L-methionine-dependent methyltransferases"/>
    <property type="match status" value="1"/>
</dbReference>
<dbReference type="InterPro" id="IPR053188">
    <property type="entry name" value="FkbM_Methyltransferase"/>
</dbReference>
<keyword evidence="2" id="KW-0489">Methyltransferase</keyword>
<dbReference type="InterPro" id="IPR029063">
    <property type="entry name" value="SAM-dependent_MTases_sf"/>
</dbReference>
<dbReference type="InterPro" id="IPR006342">
    <property type="entry name" value="FkbM_mtfrase"/>
</dbReference>
<keyword evidence="3" id="KW-1185">Reference proteome</keyword>
<dbReference type="RefSeq" id="WP_013651561.1">
    <property type="nucleotide sequence ID" value="NC_015259.1"/>
</dbReference>
<keyword evidence="2" id="KW-0808">Transferase</keyword>
<evidence type="ECO:0000313" key="2">
    <source>
        <dbReference type="EMBL" id="ADZ69244.1"/>
    </source>
</evidence>
<sequence length="177" mass="20241">MTEATAGLDFLHTVEERRIPTFRLDDVAALDCVDLFKIDIQGYEFEVMKNARRTLADTLAVYTEVEFQSVYLGQPLFDRIFALLTEADFILQDIVNQQRLLGKNCHEAMPFLHATRLFWADAGFVKTLGGLTPDRMIRQAAVSHFVFRWFDHAFDMLSACDRAQGSGFSGQYRDLFA</sequence>
<dbReference type="GO" id="GO:0032259">
    <property type="term" value="P:methylation"/>
    <property type="evidence" value="ECO:0007669"/>
    <property type="project" value="UniProtKB-KW"/>
</dbReference>
<dbReference type="AlphaFoldDB" id="F2IWE5"/>
<dbReference type="PANTHER" id="PTHR36973:SF4">
    <property type="entry name" value="NODULATION PROTEIN"/>
    <property type="match status" value="1"/>
</dbReference>
<name>F2IWE5_POLGS</name>
<gene>
    <name evidence="2" type="ordered locus">SL003B_0814</name>
</gene>
<dbReference type="PANTHER" id="PTHR36973">
    <property type="entry name" value="SLL1456 PROTEIN-RELATED"/>
    <property type="match status" value="1"/>
</dbReference>
<evidence type="ECO:0000313" key="3">
    <source>
        <dbReference type="Proteomes" id="UP000008130"/>
    </source>
</evidence>
<dbReference type="Proteomes" id="UP000008130">
    <property type="component" value="Chromosome"/>
</dbReference>